<reference evidence="1" key="1">
    <citation type="submission" date="2014-09" db="EMBL/GenBank/DDBJ databases">
        <authorList>
            <person name="Magalhaes I.L.F."/>
            <person name="Oliveira U."/>
            <person name="Santos F.R."/>
            <person name="Vidigal T.H.D.A."/>
            <person name="Brescovit A.D."/>
            <person name="Santos A.J."/>
        </authorList>
    </citation>
    <scope>NUCLEOTIDE SEQUENCE</scope>
    <source>
        <tissue evidence="1">Shoot tissue taken approximately 20 cm above the soil surface</tissue>
    </source>
</reference>
<proteinExistence type="predicted"/>
<dbReference type="EMBL" id="GBRH01190514">
    <property type="protein sequence ID" value="JAE07382.1"/>
    <property type="molecule type" value="Transcribed_RNA"/>
</dbReference>
<dbReference type="AlphaFoldDB" id="A0A0A9F4V6"/>
<organism evidence="1">
    <name type="scientific">Arundo donax</name>
    <name type="common">Giant reed</name>
    <name type="synonym">Donax arundinaceus</name>
    <dbReference type="NCBI Taxonomy" id="35708"/>
    <lineage>
        <taxon>Eukaryota</taxon>
        <taxon>Viridiplantae</taxon>
        <taxon>Streptophyta</taxon>
        <taxon>Embryophyta</taxon>
        <taxon>Tracheophyta</taxon>
        <taxon>Spermatophyta</taxon>
        <taxon>Magnoliopsida</taxon>
        <taxon>Liliopsida</taxon>
        <taxon>Poales</taxon>
        <taxon>Poaceae</taxon>
        <taxon>PACMAD clade</taxon>
        <taxon>Arundinoideae</taxon>
        <taxon>Arundineae</taxon>
        <taxon>Arundo</taxon>
    </lineage>
</organism>
<reference evidence="1" key="2">
    <citation type="journal article" date="2015" name="Data Brief">
        <title>Shoot transcriptome of the giant reed, Arundo donax.</title>
        <authorList>
            <person name="Barrero R.A."/>
            <person name="Guerrero F.D."/>
            <person name="Moolhuijzen P."/>
            <person name="Goolsby J.A."/>
            <person name="Tidwell J."/>
            <person name="Bellgard S.E."/>
            <person name="Bellgard M.I."/>
        </authorList>
    </citation>
    <scope>NUCLEOTIDE SEQUENCE</scope>
    <source>
        <tissue evidence="1">Shoot tissue taken approximately 20 cm above the soil surface</tissue>
    </source>
</reference>
<sequence length="33" mass="3741">MLITWLCCKKMSSSIESSLLTSAKFFVANQNRC</sequence>
<evidence type="ECO:0000313" key="1">
    <source>
        <dbReference type="EMBL" id="JAE07382.1"/>
    </source>
</evidence>
<protein>
    <submittedName>
        <fullName evidence="1">Uncharacterized protein</fullName>
    </submittedName>
</protein>
<accession>A0A0A9F4V6</accession>
<name>A0A0A9F4V6_ARUDO</name>